<dbReference type="PANTHER" id="PTHR37391:SF2">
    <property type="entry name" value="E3 UBIQUITIN-PROTEIN LIGASE"/>
    <property type="match status" value="1"/>
</dbReference>
<reference evidence="2" key="1">
    <citation type="submission" date="2023-07" db="EMBL/GenBank/DDBJ databases">
        <title>Sorghum-associated microbial communities from plants grown in Nebraska, USA.</title>
        <authorList>
            <person name="Schachtman D."/>
        </authorList>
    </citation>
    <scope>NUCLEOTIDE SEQUENCE</scope>
    <source>
        <strain evidence="2">DS1061</strain>
    </source>
</reference>
<evidence type="ECO:0000313" key="3">
    <source>
        <dbReference type="Proteomes" id="UP001229486"/>
    </source>
</evidence>
<dbReference type="PANTHER" id="PTHR37391">
    <property type="entry name" value="E3 UBIQUITIN-PROTEIN LIGASE"/>
    <property type="match status" value="1"/>
</dbReference>
<evidence type="ECO:0000259" key="1">
    <source>
        <dbReference type="Pfam" id="PF20680"/>
    </source>
</evidence>
<dbReference type="Proteomes" id="UP001229486">
    <property type="component" value="Unassembled WGS sequence"/>
</dbReference>
<proteinExistence type="predicted"/>
<comment type="caution">
    <text evidence="2">The sequence shown here is derived from an EMBL/GenBank/DDBJ whole genome shotgun (WGS) entry which is preliminary data.</text>
</comment>
<name>A0AB73IN94_9BURK</name>
<evidence type="ECO:0000313" key="2">
    <source>
        <dbReference type="EMBL" id="MDP9651472.1"/>
    </source>
</evidence>
<dbReference type="Pfam" id="PF20680">
    <property type="entry name" value="DUF6817"/>
    <property type="match status" value="1"/>
</dbReference>
<feature type="domain" description="DUF6817" evidence="1">
    <location>
        <begin position="9"/>
        <end position="93"/>
    </location>
</feature>
<dbReference type="RefSeq" id="WP_392396076.1">
    <property type="nucleotide sequence ID" value="NZ_JAURTK010000021.1"/>
</dbReference>
<dbReference type="EMBL" id="JAURTK010000021">
    <property type="protein sequence ID" value="MDP9651472.1"/>
    <property type="molecule type" value="Genomic_DNA"/>
</dbReference>
<sequence>MELSENLDFLRKCGAHEIQHSGRTLLDHLFGTYSILRDADVGVEVCQAALFHSVYGTTKFREQLLPFSERATVVAQIGPNAEELVMLFALLDRPDTFLKTMTNRLRPLRFKFGALAPVGHYSEEAGISAQQFNHLLLIEVANLLDQRVLWRYPMLVRYAKDNGILNANGYSKAYPRPTLITGPL</sequence>
<organism evidence="2 3">
    <name type="scientific">Paraburkholderia caledonica</name>
    <dbReference type="NCBI Taxonomy" id="134536"/>
    <lineage>
        <taxon>Bacteria</taxon>
        <taxon>Pseudomonadati</taxon>
        <taxon>Pseudomonadota</taxon>
        <taxon>Betaproteobacteria</taxon>
        <taxon>Burkholderiales</taxon>
        <taxon>Burkholderiaceae</taxon>
        <taxon>Paraburkholderia</taxon>
    </lineage>
</organism>
<dbReference type="InterPro" id="IPR049202">
    <property type="entry name" value="DUF6817"/>
</dbReference>
<gene>
    <name evidence="2" type="ORF">J2793_006947</name>
</gene>
<protein>
    <recommendedName>
        <fullName evidence="1">DUF6817 domain-containing protein</fullName>
    </recommendedName>
</protein>
<accession>A0AB73IN94</accession>
<dbReference type="AlphaFoldDB" id="A0AB73IN94"/>